<dbReference type="SUPFAM" id="SSF55961">
    <property type="entry name" value="Bet v1-like"/>
    <property type="match status" value="1"/>
</dbReference>
<protein>
    <submittedName>
        <fullName evidence="3">SRPBCC domain-containing protein</fullName>
    </submittedName>
</protein>
<evidence type="ECO:0000313" key="3">
    <source>
        <dbReference type="EMBL" id="MBC3910319.1"/>
    </source>
</evidence>
<comment type="similarity">
    <text evidence="1">Belongs to the AHA1 family.</text>
</comment>
<dbReference type="Proteomes" id="UP000646911">
    <property type="component" value="Unassembled WGS sequence"/>
</dbReference>
<comment type="caution">
    <text evidence="3">The sequence shown here is derived from an EMBL/GenBank/DDBJ whole genome shotgun (WGS) entry which is preliminary data.</text>
</comment>
<dbReference type="RefSeq" id="WP_186955824.1">
    <property type="nucleotide sequence ID" value="NZ_JACOFX010000015.1"/>
</dbReference>
<dbReference type="InterPro" id="IPR023393">
    <property type="entry name" value="START-like_dom_sf"/>
</dbReference>
<evidence type="ECO:0000313" key="4">
    <source>
        <dbReference type="Proteomes" id="UP000646911"/>
    </source>
</evidence>
<dbReference type="CDD" id="cd07814">
    <property type="entry name" value="SRPBCC_CalC_Aha1-like"/>
    <property type="match status" value="1"/>
</dbReference>
<dbReference type="EMBL" id="JACOFX010000015">
    <property type="protein sequence ID" value="MBC3910319.1"/>
    <property type="molecule type" value="Genomic_DNA"/>
</dbReference>
<gene>
    <name evidence="3" type="ORF">H8L47_22395</name>
</gene>
<organism evidence="3 4">
    <name type="scientific">Undibacterium umbellatum</name>
    <dbReference type="NCBI Taxonomy" id="2762300"/>
    <lineage>
        <taxon>Bacteria</taxon>
        <taxon>Pseudomonadati</taxon>
        <taxon>Pseudomonadota</taxon>
        <taxon>Betaproteobacteria</taxon>
        <taxon>Burkholderiales</taxon>
        <taxon>Oxalobacteraceae</taxon>
        <taxon>Undibacterium</taxon>
    </lineage>
</organism>
<reference evidence="3 4" key="1">
    <citation type="submission" date="2020-08" db="EMBL/GenBank/DDBJ databases">
        <title>Novel species isolated from subtropical streams in China.</title>
        <authorList>
            <person name="Lu H."/>
        </authorList>
    </citation>
    <scope>NUCLEOTIDE SEQUENCE [LARGE SCALE GENOMIC DNA]</scope>
    <source>
        <strain evidence="3 4">NL8W</strain>
    </source>
</reference>
<dbReference type="Pfam" id="PF08327">
    <property type="entry name" value="AHSA1"/>
    <property type="match status" value="1"/>
</dbReference>
<accession>A0ABR6ZF81</accession>
<dbReference type="Gene3D" id="3.30.530.20">
    <property type="match status" value="1"/>
</dbReference>
<feature type="domain" description="Activator of Hsp90 ATPase homologue 1/2-like C-terminal" evidence="2">
    <location>
        <begin position="15"/>
        <end position="163"/>
    </location>
</feature>
<evidence type="ECO:0000256" key="1">
    <source>
        <dbReference type="ARBA" id="ARBA00006817"/>
    </source>
</evidence>
<keyword evidence="4" id="KW-1185">Reference proteome</keyword>
<name>A0ABR6ZF81_9BURK</name>
<dbReference type="InterPro" id="IPR013538">
    <property type="entry name" value="ASHA1/2-like_C"/>
</dbReference>
<sequence length="166" mass="18992">MNENKPDFVITRVLKAPRELIFTAFSEADHLAKWWGPTGFSVVQSSMDLRVGGSYHFGMRGPDDSMMWAKFVYKEIIRPEKLVYHHSFSDEEGNLSHHPMSPTWPLEILSTVSFDEHADGTLLTIRWSLLDNATDEERRIFHATFGSMDQGFGATLNQLQAYLARL</sequence>
<evidence type="ECO:0000259" key="2">
    <source>
        <dbReference type="Pfam" id="PF08327"/>
    </source>
</evidence>
<proteinExistence type="inferred from homology"/>